<dbReference type="RefSeq" id="WP_341425062.1">
    <property type="nucleotide sequence ID" value="NZ_JBBUTG010000003.1"/>
</dbReference>
<keyword evidence="3" id="KW-1185">Reference proteome</keyword>
<reference evidence="2 3" key="1">
    <citation type="submission" date="2024-04" db="EMBL/GenBank/DDBJ databases">
        <title>Novel species of the genus Ideonella isolated from streams.</title>
        <authorList>
            <person name="Lu H."/>
        </authorList>
    </citation>
    <scope>NUCLEOTIDE SEQUENCE [LARGE SCALE GENOMIC DNA]</scope>
    <source>
        <strain evidence="2 3">DXS29W</strain>
    </source>
</reference>
<evidence type="ECO:0000256" key="1">
    <source>
        <dbReference type="SAM" id="MobiDB-lite"/>
    </source>
</evidence>
<dbReference type="CDD" id="cd16439">
    <property type="entry name" value="beta_Kdo_transferase_KpsC_2"/>
    <property type="match status" value="1"/>
</dbReference>
<comment type="caution">
    <text evidence="2">The sequence shown here is derived from an EMBL/GenBank/DDBJ whole genome shotgun (WGS) entry which is preliminary data.</text>
</comment>
<proteinExistence type="predicted"/>
<gene>
    <name evidence="2" type="ORF">AACH06_07675</name>
</gene>
<accession>A0ABU9BQA6</accession>
<feature type="region of interest" description="Disordered" evidence="1">
    <location>
        <begin position="1"/>
        <end position="28"/>
    </location>
</feature>
<organism evidence="2 3">
    <name type="scientific">Ideonella lacteola</name>
    <dbReference type="NCBI Taxonomy" id="2984193"/>
    <lineage>
        <taxon>Bacteria</taxon>
        <taxon>Pseudomonadati</taxon>
        <taxon>Pseudomonadota</taxon>
        <taxon>Betaproteobacteria</taxon>
        <taxon>Burkholderiales</taxon>
        <taxon>Sphaerotilaceae</taxon>
        <taxon>Ideonella</taxon>
    </lineage>
</organism>
<sequence>MSSSGSPPAHSPAQPFDRDPGRDGLPVAARDQPLAGWRAAVVHGPGLLARQQTLPALLPELQLVGPRKADTVRADGVLAWGRKPSAKRAEAWARERGLPIIRLEDGFLRSVGLGADEPPLSVVVDPQGIYYDASGPSRLEQLIAQPLDAQQQARARALAAQWQATRVSKYNHAREAHGLVGDGDVLVIDQTFGDASIAYGASTPASFTRMLEAALDEHPQARVWLKVHPDVIAGRKRGHFAQLSPGAAARVQLLASAAHPCGLLERAGAVYTVTSQMGFEALLWGRPLRCFGLPFYAGWGLSTDELPAPARRHAVGFDALCHAALIDYPRYVDPETGRRCEPEQLLEWMGLQRRMRERYPAQMVAMGFSRWKKPIARAFFAGSDLRFQSLKRPVPPGAGLVLWGRRPVPPAALQDGTPPVVRLEDGFLRSVGLGADLVRPLSWVMDGEGMYYDATAPSALERLLAETEFDDHLRQRASQLRDGILAAGLTKYNVGESPWQRPRTSKPVVLVAGQVEADASIRLGAPGLRSNMALLKAVRAERPDAHLIYKPHPDVVAQLREAGRGEGAAASVCDEIVVDAPMDQVLRQVDEVHVLTSLAGFEALLRGKSVVCWGCPFYAGWGLTQDRVPIERRARRLSLDELVAGVLLLYPTYVSRVTGHFTTAERALAELQAWRQEGAAGRRPVSAGRRAWRWTLRHVVALRRWWSGEAA</sequence>
<name>A0ABU9BQA6_9BURK</name>
<evidence type="ECO:0000313" key="3">
    <source>
        <dbReference type="Proteomes" id="UP001371218"/>
    </source>
</evidence>
<feature type="compositionally biased region" description="Low complexity" evidence="1">
    <location>
        <begin position="1"/>
        <end position="15"/>
    </location>
</feature>
<protein>
    <submittedName>
        <fullName evidence="2">Capsular polysaccharide biosynthesis protein</fullName>
    </submittedName>
</protein>
<dbReference type="InterPro" id="IPR007833">
    <property type="entry name" value="Capsule_polysaccharide_synth"/>
</dbReference>
<dbReference type="CDD" id="cd16440">
    <property type="entry name" value="beta_Kdo_transferase_KpsC_1"/>
    <property type="match status" value="1"/>
</dbReference>
<dbReference type="Pfam" id="PF05159">
    <property type="entry name" value="Capsule_synth"/>
    <property type="match status" value="3"/>
</dbReference>
<dbReference type="EMBL" id="JBBUTG010000003">
    <property type="protein sequence ID" value="MEK8030703.1"/>
    <property type="molecule type" value="Genomic_DNA"/>
</dbReference>
<evidence type="ECO:0000313" key="2">
    <source>
        <dbReference type="EMBL" id="MEK8030703.1"/>
    </source>
</evidence>
<dbReference type="Proteomes" id="UP001371218">
    <property type="component" value="Unassembled WGS sequence"/>
</dbReference>